<dbReference type="EMBL" id="MG018929">
    <property type="protein sequence ID" value="ATW58193.1"/>
    <property type="molecule type" value="Genomic_DNA"/>
</dbReference>
<accession>A0A2H4P7N2</accession>
<name>A0A2H4P7N2_9CAUD</name>
<dbReference type="Proteomes" id="UP000240374">
    <property type="component" value="Segment"/>
</dbReference>
<dbReference type="InterPro" id="IPR038996">
    <property type="entry name" value="Gp14"/>
</dbReference>
<keyword evidence="2" id="KW-1185">Reference proteome</keyword>
<proteinExistence type="predicted"/>
<protein>
    <recommendedName>
        <fullName evidence="3">Internal virion protein</fullName>
    </recommendedName>
</protein>
<organism evidence="1 2">
    <name type="scientific">Pseudomonas phage uligo</name>
    <dbReference type="NCBI Taxonomy" id="2048979"/>
    <lineage>
        <taxon>Viruses</taxon>
        <taxon>Duplodnaviria</taxon>
        <taxon>Heunggongvirae</taxon>
        <taxon>Uroviricota</taxon>
        <taxon>Caudoviricetes</taxon>
        <taxon>Autographivirales</taxon>
        <taxon>Autosignataviridae</taxon>
        <taxon>Colwellvirinae</taxon>
        <taxon>Uliginvirus</taxon>
        <taxon>Uliginvirus uligo</taxon>
    </lineage>
</organism>
<evidence type="ECO:0000313" key="1">
    <source>
        <dbReference type="EMBL" id="ATW58193.1"/>
    </source>
</evidence>
<dbReference type="Pfam" id="PF24072">
    <property type="entry name" value="T7_gp14"/>
    <property type="match status" value="1"/>
</dbReference>
<evidence type="ECO:0000313" key="2">
    <source>
        <dbReference type="Proteomes" id="UP000240374"/>
    </source>
</evidence>
<reference evidence="1" key="1">
    <citation type="submission" date="2018-04" db="EMBL/GenBank/DDBJ databases">
        <authorList>
            <person name="Djurhuus A.M."/>
            <person name="Carstens A.B."/>
            <person name="Hansen L.H."/>
        </authorList>
    </citation>
    <scope>NUCLEOTIDE SEQUENCE</scope>
</reference>
<sequence length="188" mass="19566">MALVGASAVAAWIAAGTAVVSAAYQVKTSKDQADAQEETAENNNKSIASAATKNYGELSSIERDALLEESENNLAVQKDFLAAKGRVNTMAAATGTGGMSVGAQMEALDRQQYSNFDAIQATRQSKLDNVQNQARSIQSNATGNMDYTPISRPSWAAGALQIGSAAAKGYMGIQQSNALRDQAQKAGG</sequence>
<evidence type="ECO:0008006" key="3">
    <source>
        <dbReference type="Google" id="ProtNLM"/>
    </source>
</evidence>